<evidence type="ECO:0000313" key="3">
    <source>
        <dbReference type="Proteomes" id="UP001227230"/>
    </source>
</evidence>
<dbReference type="Pfam" id="PF07727">
    <property type="entry name" value="RVT_2"/>
    <property type="match status" value="1"/>
</dbReference>
<dbReference type="Proteomes" id="UP001227230">
    <property type="component" value="Chromosome 7"/>
</dbReference>
<evidence type="ECO:0000259" key="1">
    <source>
        <dbReference type="Pfam" id="PF07727"/>
    </source>
</evidence>
<name>A0ABY9C704_VITVI</name>
<protein>
    <recommendedName>
        <fullName evidence="1">Reverse transcriptase Ty1/copia-type domain-containing protein</fullName>
    </recommendedName>
</protein>
<reference evidence="2 3" key="1">
    <citation type="journal article" date="2023" name="Hortic Res">
        <title>The complete reference genome for grapevine (Vitis vinifera L.) genetics and breeding.</title>
        <authorList>
            <person name="Shi X."/>
            <person name="Cao S."/>
            <person name="Wang X."/>
            <person name="Huang S."/>
            <person name="Wang Y."/>
            <person name="Liu Z."/>
            <person name="Liu W."/>
            <person name="Leng X."/>
            <person name="Peng Y."/>
            <person name="Wang N."/>
            <person name="Wang Y."/>
            <person name="Ma Z."/>
            <person name="Xu X."/>
            <person name="Zhang F."/>
            <person name="Xue H."/>
            <person name="Zhong H."/>
            <person name="Wang Y."/>
            <person name="Zhang K."/>
            <person name="Velt A."/>
            <person name="Avia K."/>
            <person name="Holtgrawe D."/>
            <person name="Grimplet J."/>
            <person name="Matus J.T."/>
            <person name="Ware D."/>
            <person name="Wu X."/>
            <person name="Wang H."/>
            <person name="Liu C."/>
            <person name="Fang Y."/>
            <person name="Rustenholz C."/>
            <person name="Cheng Z."/>
            <person name="Xiao H."/>
            <person name="Zhou Y."/>
        </authorList>
    </citation>
    <scope>NUCLEOTIDE SEQUENCE [LARGE SCALE GENOMIC DNA]</scope>
    <source>
        <strain evidence="3">cv. Pinot noir / PN40024</strain>
        <tissue evidence="2">Leaf</tissue>
    </source>
</reference>
<organism evidence="2 3">
    <name type="scientific">Vitis vinifera</name>
    <name type="common">Grape</name>
    <dbReference type="NCBI Taxonomy" id="29760"/>
    <lineage>
        <taxon>Eukaryota</taxon>
        <taxon>Viridiplantae</taxon>
        <taxon>Streptophyta</taxon>
        <taxon>Embryophyta</taxon>
        <taxon>Tracheophyta</taxon>
        <taxon>Spermatophyta</taxon>
        <taxon>Magnoliopsida</taxon>
        <taxon>eudicotyledons</taxon>
        <taxon>Gunneridae</taxon>
        <taxon>Pentapetalae</taxon>
        <taxon>rosids</taxon>
        <taxon>Vitales</taxon>
        <taxon>Vitaceae</taxon>
        <taxon>Viteae</taxon>
        <taxon>Vitis</taxon>
    </lineage>
</organism>
<dbReference type="InterPro" id="IPR013103">
    <property type="entry name" value="RVT_2"/>
</dbReference>
<evidence type="ECO:0000313" key="2">
    <source>
        <dbReference type="EMBL" id="WJZ91092.1"/>
    </source>
</evidence>
<keyword evidence="3" id="KW-1185">Reference proteome</keyword>
<gene>
    <name evidence="2" type="ORF">VitviT2T_010197</name>
</gene>
<accession>A0ABY9C704</accession>
<dbReference type="EMBL" id="CP126654">
    <property type="protein sequence ID" value="WJZ91092.1"/>
    <property type="molecule type" value="Genomic_DNA"/>
</dbReference>
<sequence length="208" mass="24680">MYFSRVSERSERLQALGSKANKVVINRDVVFYEKVMLQCTRKEKKQELENCIKNEQLIQVGLETHDIENCAWNARRSSLEDQKLHNIAIDRHRCTFRPPTRYGFEDLVSYALTTSSRDPTNFQEAIHSQEKSRWMGAMMEEMQSLHKNQTWELVELLKGKREMECKWVYKNKEVVLEKYGEKLKACIVAKGYSQRKRVDYDDIFFPRG</sequence>
<feature type="domain" description="Reverse transcriptase Ty1/copia-type" evidence="1">
    <location>
        <begin position="148"/>
        <end position="206"/>
    </location>
</feature>
<proteinExistence type="predicted"/>